<gene>
    <name evidence="1" type="ORF">SAMN04488116_1980</name>
</gene>
<proteinExistence type="predicted"/>
<accession>A0A1M5LMC9</accession>
<sequence length="194" mass="22177">MSYYKYLGALNGRIFLISDSNSLRLWGGCHSNTEYGSDYDSLQGSLSFSNDKLDLHPKDENLIYHIYFSPSGRVELFESKTGFVLCEGLYYNESINFSELEFQPTKNLDILINNHEGGLYVYDATFQGKEILEENKGSKGVFTVNQNSFNSYCNLKLTKGKYIARSVQSNIEIENEQIVLNGIELVLDNKIEKW</sequence>
<keyword evidence="2" id="KW-1185">Reference proteome</keyword>
<dbReference type="RefSeq" id="WP_073179004.1">
    <property type="nucleotide sequence ID" value="NZ_FQWL01000003.1"/>
</dbReference>
<dbReference type="OrthoDB" id="1494937at2"/>
<evidence type="ECO:0000313" key="2">
    <source>
        <dbReference type="Proteomes" id="UP000184532"/>
    </source>
</evidence>
<name>A0A1M5LMC9_9FLAO</name>
<evidence type="ECO:0000313" key="1">
    <source>
        <dbReference type="EMBL" id="SHG66060.1"/>
    </source>
</evidence>
<dbReference type="Proteomes" id="UP000184532">
    <property type="component" value="Unassembled WGS sequence"/>
</dbReference>
<dbReference type="AlphaFoldDB" id="A0A1M5LMC9"/>
<reference evidence="2" key="1">
    <citation type="submission" date="2016-11" db="EMBL/GenBank/DDBJ databases">
        <authorList>
            <person name="Varghese N."/>
            <person name="Submissions S."/>
        </authorList>
    </citation>
    <scope>NUCLEOTIDE SEQUENCE [LARGE SCALE GENOMIC DNA]</scope>
    <source>
        <strain evidence="2">DSM 22638</strain>
    </source>
</reference>
<protein>
    <submittedName>
        <fullName evidence="1">Uncharacterized protein</fullName>
    </submittedName>
</protein>
<dbReference type="EMBL" id="FQWL01000003">
    <property type="protein sequence ID" value="SHG66060.1"/>
    <property type="molecule type" value="Genomic_DNA"/>
</dbReference>
<organism evidence="1 2">
    <name type="scientific">Flagellimonas flava</name>
    <dbReference type="NCBI Taxonomy" id="570519"/>
    <lineage>
        <taxon>Bacteria</taxon>
        <taxon>Pseudomonadati</taxon>
        <taxon>Bacteroidota</taxon>
        <taxon>Flavobacteriia</taxon>
        <taxon>Flavobacteriales</taxon>
        <taxon>Flavobacteriaceae</taxon>
        <taxon>Flagellimonas</taxon>
    </lineage>
</organism>